<proteinExistence type="predicted"/>
<dbReference type="EMBL" id="EU016648">
    <property type="protein sequence ID" value="ABZ09317.1"/>
    <property type="molecule type" value="Genomic_DNA"/>
</dbReference>
<dbReference type="CDD" id="cd06587">
    <property type="entry name" value="VOC"/>
    <property type="match status" value="1"/>
</dbReference>
<evidence type="ECO:0000259" key="2">
    <source>
        <dbReference type="PROSITE" id="PS51819"/>
    </source>
</evidence>
<keyword evidence="1" id="KW-0479">Metal-binding</keyword>
<gene>
    <name evidence="3" type="ORF">ALOHA_HF4000APKG7F19ctg1g31</name>
</gene>
<dbReference type="PROSITE" id="PS51819">
    <property type="entry name" value="VOC"/>
    <property type="match status" value="1"/>
</dbReference>
<organism evidence="3">
    <name type="scientific">uncultured marine crenarchaeote HF4000_APKG7F19</name>
    <dbReference type="NCBI Taxonomy" id="455601"/>
    <lineage>
        <taxon>Archaea</taxon>
        <taxon>Nitrososphaerota</taxon>
        <taxon>Nitrososphaeria</taxon>
        <taxon>Nitrosopumilales</taxon>
        <taxon>environmental samples</taxon>
    </lineage>
</organism>
<dbReference type="AlphaFoldDB" id="B3T9Q8"/>
<dbReference type="Gene3D" id="3.10.180.10">
    <property type="entry name" value="2,3-Dihydroxybiphenyl 1,2-Dioxygenase, domain 1"/>
    <property type="match status" value="1"/>
</dbReference>
<evidence type="ECO:0000256" key="1">
    <source>
        <dbReference type="ARBA" id="ARBA00022723"/>
    </source>
</evidence>
<dbReference type="GO" id="GO:0051213">
    <property type="term" value="F:dioxygenase activity"/>
    <property type="evidence" value="ECO:0007669"/>
    <property type="project" value="UniProtKB-KW"/>
</dbReference>
<dbReference type="GO" id="GO:0004462">
    <property type="term" value="F:lactoylglutathione lyase activity"/>
    <property type="evidence" value="ECO:0007669"/>
    <property type="project" value="InterPro"/>
</dbReference>
<dbReference type="PROSITE" id="PS00934">
    <property type="entry name" value="GLYOXALASE_I_1"/>
    <property type="match status" value="1"/>
</dbReference>
<dbReference type="InterPro" id="IPR029068">
    <property type="entry name" value="Glyas_Bleomycin-R_OHBP_Dase"/>
</dbReference>
<dbReference type="InterPro" id="IPR037523">
    <property type="entry name" value="VOC_core"/>
</dbReference>
<dbReference type="Pfam" id="PF00903">
    <property type="entry name" value="Glyoxalase"/>
    <property type="match status" value="1"/>
</dbReference>
<protein>
    <submittedName>
        <fullName evidence="3">Putative glyoxalase/bleomycin resistance protein/dioxygenase superfamily protein</fullName>
    </submittedName>
</protein>
<evidence type="ECO:0000313" key="3">
    <source>
        <dbReference type="EMBL" id="ABZ09317.1"/>
    </source>
</evidence>
<accession>B3T9Q8</accession>
<keyword evidence="3" id="KW-0560">Oxidoreductase</keyword>
<dbReference type="PANTHER" id="PTHR36113">
    <property type="entry name" value="LYASE, PUTATIVE-RELATED-RELATED"/>
    <property type="match status" value="1"/>
</dbReference>
<feature type="domain" description="VOC" evidence="2">
    <location>
        <begin position="5"/>
        <end position="114"/>
    </location>
</feature>
<sequence>MKMNGINHVNITVSDLEKSQKFYSEVFGMEEAYRIPQFRFLRCGKDLLTLQEGVLINTKGIHFGFDVNSNHEMNNWKNWLKEKNVSIDDERGDKSSAGIYFHDPDGYTIEIYFVKESY</sequence>
<dbReference type="InterPro" id="IPR004360">
    <property type="entry name" value="Glyas_Fos-R_dOase_dom"/>
</dbReference>
<reference evidence="3" key="1">
    <citation type="journal article" date="2008" name="ISME J.">
        <title>Genomic patterns of recombination, clonal divergence and environment in marine microbial populations.</title>
        <authorList>
            <person name="Konstantinidis K.T."/>
            <person name="Delong E.F."/>
        </authorList>
    </citation>
    <scope>NUCLEOTIDE SEQUENCE</scope>
</reference>
<name>B3T9Q8_9ARCH</name>
<dbReference type="InterPro" id="IPR018146">
    <property type="entry name" value="Glyoxalase_1_CS"/>
</dbReference>
<dbReference type="GO" id="GO:0046872">
    <property type="term" value="F:metal ion binding"/>
    <property type="evidence" value="ECO:0007669"/>
    <property type="project" value="UniProtKB-KW"/>
</dbReference>
<dbReference type="PANTHER" id="PTHR36113:SF1">
    <property type="entry name" value="GLYOXALASE_BLEOMYCIN RESISTANCE PROTEIN_DIOXYGENASE"/>
    <property type="match status" value="1"/>
</dbReference>
<dbReference type="InterPro" id="IPR051332">
    <property type="entry name" value="Fosfomycin_Res_Enzymes"/>
</dbReference>
<keyword evidence="3" id="KW-0223">Dioxygenase</keyword>
<dbReference type="SUPFAM" id="SSF54593">
    <property type="entry name" value="Glyoxalase/Bleomycin resistance protein/Dihydroxybiphenyl dioxygenase"/>
    <property type="match status" value="1"/>
</dbReference>